<keyword evidence="4 6" id="KW-0811">Translocation</keyword>
<evidence type="ECO:0000256" key="3">
    <source>
        <dbReference type="ARBA" id="ARBA00022927"/>
    </source>
</evidence>
<dbReference type="GO" id="GO:0015031">
    <property type="term" value="P:protein transport"/>
    <property type="evidence" value="ECO:0007669"/>
    <property type="project" value="UniProtKB-UniRule"/>
</dbReference>
<comment type="subunit">
    <text evidence="6">Homotetramer, a dimer of dimers. One homotetramer interacts with 1 SecA dimer.</text>
</comment>
<proteinExistence type="inferred from homology"/>
<dbReference type="NCBIfam" id="NF004392">
    <property type="entry name" value="PRK05751.1-3"/>
    <property type="match status" value="1"/>
</dbReference>
<comment type="subcellular location">
    <subcellularLocation>
        <location evidence="6">Cytoplasm</location>
    </subcellularLocation>
</comment>
<dbReference type="Proteomes" id="UP000637906">
    <property type="component" value="Unassembled WGS sequence"/>
</dbReference>
<reference evidence="7 8" key="1">
    <citation type="journal article" date="2021" name="Microb. Ecol.">
        <title>Candidatus Mesenet longicola: Novel Endosymbionts of Brontispa longissima that Induce Cytoplasmic Incompatibility.</title>
        <authorList>
            <person name="Takano S."/>
            <person name="Gotoh Y."/>
            <person name="Hayashi T."/>
        </authorList>
    </citation>
    <scope>NUCLEOTIDE SEQUENCE [LARGE SCALE GENOMIC DNA]</scope>
    <source>
        <strain evidence="7">L5</strain>
    </source>
</reference>
<evidence type="ECO:0000256" key="2">
    <source>
        <dbReference type="ARBA" id="ARBA00022448"/>
    </source>
</evidence>
<gene>
    <name evidence="6 7" type="primary">secB</name>
    <name evidence="7" type="ORF">sL5_01780</name>
</gene>
<evidence type="ECO:0000256" key="4">
    <source>
        <dbReference type="ARBA" id="ARBA00023010"/>
    </source>
</evidence>
<dbReference type="GO" id="GO:0051262">
    <property type="term" value="P:protein tetramerization"/>
    <property type="evidence" value="ECO:0007669"/>
    <property type="project" value="InterPro"/>
</dbReference>
<organism evidence="7 8">
    <name type="scientific">Candidatus Mesenet longicola</name>
    <dbReference type="NCBI Taxonomy" id="1892558"/>
    <lineage>
        <taxon>Bacteria</taxon>
        <taxon>Pseudomonadati</taxon>
        <taxon>Pseudomonadota</taxon>
        <taxon>Alphaproteobacteria</taxon>
        <taxon>Rickettsiales</taxon>
        <taxon>Anaplasmataceae</taxon>
        <taxon>Candidatus Mesenet</taxon>
    </lineage>
</organism>
<dbReference type="InterPro" id="IPR003708">
    <property type="entry name" value="SecB"/>
</dbReference>
<keyword evidence="3 6" id="KW-0653">Protein transport</keyword>
<keyword evidence="8" id="KW-1185">Reference proteome</keyword>
<dbReference type="Gene3D" id="3.10.420.10">
    <property type="entry name" value="SecB-like"/>
    <property type="match status" value="1"/>
</dbReference>
<dbReference type="Pfam" id="PF02556">
    <property type="entry name" value="SecB"/>
    <property type="match status" value="1"/>
</dbReference>
<evidence type="ECO:0000256" key="1">
    <source>
        <dbReference type="ARBA" id="ARBA00009990"/>
    </source>
</evidence>
<evidence type="ECO:0000256" key="5">
    <source>
        <dbReference type="ARBA" id="ARBA00023186"/>
    </source>
</evidence>
<name>A0A8J3HUJ4_9RICK</name>
<dbReference type="HAMAP" id="MF_00821">
    <property type="entry name" value="SecB"/>
    <property type="match status" value="1"/>
</dbReference>
<dbReference type="PANTHER" id="PTHR36918">
    <property type="match status" value="1"/>
</dbReference>
<protein>
    <recommendedName>
        <fullName evidence="6">Protein-export protein SecB</fullName>
    </recommendedName>
</protein>
<dbReference type="GO" id="GO:0006457">
    <property type="term" value="P:protein folding"/>
    <property type="evidence" value="ECO:0007669"/>
    <property type="project" value="UniProtKB-UniRule"/>
</dbReference>
<dbReference type="EMBL" id="BNGU01000004">
    <property type="protein sequence ID" value="GHM59185.1"/>
    <property type="molecule type" value="Genomic_DNA"/>
</dbReference>
<accession>A0A8J3HUJ4</accession>
<sequence length="159" mass="18048">MIERKLKVKGQYIKDFSFENPNSPAVFQLLSKSAPDVKVVVNISSAKLKAKEESEENDEEKSFHEVTLHVDIKTTAKADTDEINVFRCEIKYCGVFLFENQIDEEELKKTLLIEAPSFLFPFAREIIARVVGSGGFSPIMLDPIDFFAMYEQQSQTSAN</sequence>
<evidence type="ECO:0000313" key="7">
    <source>
        <dbReference type="EMBL" id="GHM59185.1"/>
    </source>
</evidence>
<keyword evidence="2 6" id="KW-0813">Transport</keyword>
<comment type="caution">
    <text evidence="7">The sequence shown here is derived from an EMBL/GenBank/DDBJ whole genome shotgun (WGS) entry which is preliminary data.</text>
</comment>
<keyword evidence="5 6" id="KW-0143">Chaperone</keyword>
<dbReference type="SUPFAM" id="SSF54611">
    <property type="entry name" value="SecB-like"/>
    <property type="match status" value="1"/>
</dbReference>
<evidence type="ECO:0000313" key="8">
    <source>
        <dbReference type="Proteomes" id="UP000637906"/>
    </source>
</evidence>
<evidence type="ECO:0000256" key="6">
    <source>
        <dbReference type="HAMAP-Rule" id="MF_00821"/>
    </source>
</evidence>
<comment type="similarity">
    <text evidence="1 6">Belongs to the SecB family.</text>
</comment>
<dbReference type="NCBIfam" id="TIGR00809">
    <property type="entry name" value="secB"/>
    <property type="match status" value="1"/>
</dbReference>
<dbReference type="GO" id="GO:0005737">
    <property type="term" value="C:cytoplasm"/>
    <property type="evidence" value="ECO:0007669"/>
    <property type="project" value="UniProtKB-SubCell"/>
</dbReference>
<dbReference type="InterPro" id="IPR035958">
    <property type="entry name" value="SecB-like_sf"/>
</dbReference>
<dbReference type="PANTHER" id="PTHR36918:SF1">
    <property type="entry name" value="PROTEIN-EXPORT PROTEIN SECB"/>
    <property type="match status" value="1"/>
</dbReference>
<comment type="function">
    <text evidence="6">One of the proteins required for the normal export of preproteins out of the cell cytoplasm. It is a molecular chaperone that binds to a subset of precursor proteins, maintaining them in a translocation-competent state. It also specifically binds to its receptor SecA.</text>
</comment>
<dbReference type="GO" id="GO:0051082">
    <property type="term" value="F:unfolded protein binding"/>
    <property type="evidence" value="ECO:0007669"/>
    <property type="project" value="InterPro"/>
</dbReference>
<keyword evidence="6" id="KW-0963">Cytoplasm</keyword>
<dbReference type="AlphaFoldDB" id="A0A8J3HUJ4"/>